<evidence type="ECO:0000313" key="1">
    <source>
        <dbReference type="EMBL" id="BAN06393.1"/>
    </source>
</evidence>
<dbReference type="EMBL" id="AP012167">
    <property type="protein sequence ID" value="BAN06393.1"/>
    <property type="molecule type" value="Genomic_DNA"/>
</dbReference>
<protein>
    <submittedName>
        <fullName evidence="1">Uncharacterized protein</fullName>
    </submittedName>
</protein>
<name>M5AC38_LEVBR</name>
<sequence>MTTTDNNDWVYWARTSKLRIQSPLPYQFGEYPISCDA</sequence>
<proteinExistence type="predicted"/>
<organism evidence="1 2">
    <name type="scientific">Levilactobacillus brevis KB290</name>
    <dbReference type="NCBI Taxonomy" id="1001583"/>
    <lineage>
        <taxon>Bacteria</taxon>
        <taxon>Bacillati</taxon>
        <taxon>Bacillota</taxon>
        <taxon>Bacilli</taxon>
        <taxon>Lactobacillales</taxon>
        <taxon>Lactobacillaceae</taxon>
        <taxon>Levilactobacillus</taxon>
    </lineage>
</organism>
<accession>M5AC38</accession>
<reference evidence="1 2" key="1">
    <citation type="journal article" date="2013" name="PLoS ONE">
        <title>Genomic Analysis by Deep Sequencing of the Probiotic Lactobacillus brevis KB290 Harboring Nine Plasmids Reveals Genomic Stability.</title>
        <authorList>
            <person name="Fukao M."/>
            <person name="Oshima K."/>
            <person name="Morita H."/>
            <person name="Toh H."/>
            <person name="Suda W."/>
            <person name="Kim S.W."/>
            <person name="Suzuki S."/>
            <person name="Yakabe T."/>
            <person name="Hattori M."/>
            <person name="Yajima N."/>
        </authorList>
    </citation>
    <scope>NUCLEOTIDE SEQUENCE [LARGE SCALE GENOMIC DNA]</scope>
    <source>
        <strain evidence="1 2">KB290</strain>
    </source>
</reference>
<dbReference type="HOGENOM" id="CLU_3344951_0_0_9"/>
<gene>
    <name evidence="1" type="ORF">LVISKB_0758</name>
</gene>
<evidence type="ECO:0000313" key="2">
    <source>
        <dbReference type="Proteomes" id="UP000012042"/>
    </source>
</evidence>
<dbReference type="KEGG" id="lbk:LVISKB_0758"/>
<dbReference type="AlphaFoldDB" id="M5AC38"/>
<dbReference type="Proteomes" id="UP000012042">
    <property type="component" value="Chromosome"/>
</dbReference>